<reference evidence="1 2" key="1">
    <citation type="journal article" date="2010" name="Nature">
        <title>Comparative genomics reveals mobile pathogenicity chromosomes in Fusarium.</title>
        <authorList>
            <person name="Ma L.J."/>
            <person name="van der Does H.C."/>
            <person name="Borkovich K.A."/>
            <person name="Coleman J.J."/>
            <person name="Daboussi M.J."/>
            <person name="Di Pietro A."/>
            <person name="Dufresne M."/>
            <person name="Freitag M."/>
            <person name="Grabherr M."/>
            <person name="Henrissat B."/>
            <person name="Houterman P.M."/>
            <person name="Kang S."/>
            <person name="Shim W.B."/>
            <person name="Woloshuk C."/>
            <person name="Xie X."/>
            <person name="Xu J.R."/>
            <person name="Antoniw J."/>
            <person name="Baker S.E."/>
            <person name="Bluhm B.H."/>
            <person name="Breakspear A."/>
            <person name="Brown D.W."/>
            <person name="Butchko R.A."/>
            <person name="Chapman S."/>
            <person name="Coulson R."/>
            <person name="Coutinho P.M."/>
            <person name="Danchin E.G."/>
            <person name="Diener A."/>
            <person name="Gale L.R."/>
            <person name="Gardiner D.M."/>
            <person name="Goff S."/>
            <person name="Hammond-Kosack K.E."/>
            <person name="Hilburn K."/>
            <person name="Hua-Van A."/>
            <person name="Jonkers W."/>
            <person name="Kazan K."/>
            <person name="Kodira C.D."/>
            <person name="Koehrsen M."/>
            <person name="Kumar L."/>
            <person name="Lee Y.H."/>
            <person name="Li L."/>
            <person name="Manners J.M."/>
            <person name="Miranda-Saavedra D."/>
            <person name="Mukherjee M."/>
            <person name="Park G."/>
            <person name="Park J."/>
            <person name="Park S.Y."/>
            <person name="Proctor R.H."/>
            <person name="Regev A."/>
            <person name="Ruiz-Roldan M.C."/>
            <person name="Sain D."/>
            <person name="Sakthikumar S."/>
            <person name="Sykes S."/>
            <person name="Schwartz D.C."/>
            <person name="Turgeon B.G."/>
            <person name="Wapinski I."/>
            <person name="Yoder O."/>
            <person name="Young S."/>
            <person name="Zeng Q."/>
            <person name="Zhou S."/>
            <person name="Galagan J."/>
            <person name="Cuomo C.A."/>
            <person name="Kistler H.C."/>
            <person name="Rep M."/>
        </authorList>
    </citation>
    <scope>NUCLEOTIDE SEQUENCE [LARGE SCALE GENOMIC DNA]</scope>
    <source>
        <strain evidence="2">M3125 / FGSC 7600</strain>
    </source>
</reference>
<dbReference type="HOGENOM" id="CLU_3335671_0_0_1"/>
<dbReference type="VEuPathDB" id="FungiDB:FVEG_06193"/>
<gene>
    <name evidence="1" type="ORF">FVEG_06193</name>
</gene>
<dbReference type="Proteomes" id="UP000009096">
    <property type="component" value="Chromosome 2"/>
</dbReference>
<dbReference type="EMBL" id="CM000579">
    <property type="protein sequence ID" value="EWG45381.1"/>
    <property type="molecule type" value="Genomic_DNA"/>
</dbReference>
<dbReference type="RefSeq" id="XP_018751572.1">
    <property type="nucleotide sequence ID" value="XM_018894485.1"/>
</dbReference>
<sequence length="38" mass="4232">MLRTGPRRGTESNALHWKESGTFYQTLHGGPALKDNCT</sequence>
<accession>W7M323</accession>
<dbReference type="GeneID" id="30064110"/>
<protein>
    <submittedName>
        <fullName evidence="1">Uncharacterized protein</fullName>
    </submittedName>
</protein>
<evidence type="ECO:0000313" key="2">
    <source>
        <dbReference type="Proteomes" id="UP000009096"/>
    </source>
</evidence>
<evidence type="ECO:0000313" key="1">
    <source>
        <dbReference type="EMBL" id="EWG45381.1"/>
    </source>
</evidence>
<dbReference type="EMBL" id="DS022248">
    <property type="protein sequence ID" value="EWG45381.1"/>
    <property type="molecule type" value="Genomic_DNA"/>
</dbReference>
<dbReference type="AlphaFoldDB" id="W7M323"/>
<proteinExistence type="predicted"/>
<organism evidence="1 2">
    <name type="scientific">Gibberella moniliformis (strain M3125 / FGSC 7600)</name>
    <name type="common">Maize ear and stalk rot fungus</name>
    <name type="synonym">Fusarium verticillioides</name>
    <dbReference type="NCBI Taxonomy" id="334819"/>
    <lineage>
        <taxon>Eukaryota</taxon>
        <taxon>Fungi</taxon>
        <taxon>Dikarya</taxon>
        <taxon>Ascomycota</taxon>
        <taxon>Pezizomycotina</taxon>
        <taxon>Sordariomycetes</taxon>
        <taxon>Hypocreomycetidae</taxon>
        <taxon>Hypocreales</taxon>
        <taxon>Nectriaceae</taxon>
        <taxon>Fusarium</taxon>
        <taxon>Fusarium fujikuroi species complex</taxon>
    </lineage>
</organism>
<name>W7M323_GIBM7</name>
<keyword evidence="2" id="KW-1185">Reference proteome</keyword>
<dbReference type="KEGG" id="fvr:FVEG_06193"/>